<proteinExistence type="predicted"/>
<feature type="transmembrane region" description="Helical" evidence="7">
    <location>
        <begin position="315"/>
        <end position="332"/>
    </location>
</feature>
<dbReference type="EMBL" id="CP014862">
    <property type="protein sequence ID" value="ASJ02590.1"/>
    <property type="molecule type" value="Genomic_DNA"/>
</dbReference>
<feature type="transmembrane region" description="Helical" evidence="7">
    <location>
        <begin position="378"/>
        <end position="399"/>
    </location>
</feature>
<feature type="transmembrane region" description="Helical" evidence="7">
    <location>
        <begin position="169"/>
        <end position="186"/>
    </location>
</feature>
<reference evidence="8 9" key="1">
    <citation type="submission" date="2016-03" db="EMBL/GenBank/DDBJ databases">
        <title>Complete genome sequence of Thermococcus profundus strain DT5432.</title>
        <authorList>
            <person name="Oger P.M."/>
        </authorList>
    </citation>
    <scope>NUCLEOTIDE SEQUENCE [LARGE SCALE GENOMIC DNA]</scope>
    <source>
        <strain evidence="8 9">DT 5432</strain>
    </source>
</reference>
<dbReference type="InterPro" id="IPR004751">
    <property type="entry name" value="Drug_antiport"/>
</dbReference>
<feature type="transmembrane region" description="Helical" evidence="7">
    <location>
        <begin position="104"/>
        <end position="125"/>
    </location>
</feature>
<gene>
    <name evidence="8" type="ORF">A3L09_04610</name>
</gene>
<name>A0A2Z2M810_THEPR</name>
<keyword evidence="2" id="KW-0813">Transport</keyword>
<dbReference type="NCBIfam" id="TIGR00900">
    <property type="entry name" value="2A0121"/>
    <property type="match status" value="1"/>
</dbReference>
<evidence type="ECO:0000256" key="7">
    <source>
        <dbReference type="SAM" id="Phobius"/>
    </source>
</evidence>
<evidence type="ECO:0000256" key="5">
    <source>
        <dbReference type="ARBA" id="ARBA00022989"/>
    </source>
</evidence>
<dbReference type="Gene3D" id="1.20.1250.20">
    <property type="entry name" value="MFS general substrate transporter like domains"/>
    <property type="match status" value="1"/>
</dbReference>
<keyword evidence="6 7" id="KW-0472">Membrane</keyword>
<keyword evidence="5 7" id="KW-1133">Transmembrane helix</keyword>
<protein>
    <submittedName>
        <fullName evidence="8">MFS transporter</fullName>
    </submittedName>
</protein>
<dbReference type="AlphaFoldDB" id="A0A2Z2M810"/>
<evidence type="ECO:0000256" key="3">
    <source>
        <dbReference type="ARBA" id="ARBA00022475"/>
    </source>
</evidence>
<feature type="transmembrane region" description="Helical" evidence="7">
    <location>
        <begin position="79"/>
        <end position="98"/>
    </location>
</feature>
<evidence type="ECO:0000256" key="1">
    <source>
        <dbReference type="ARBA" id="ARBA00004651"/>
    </source>
</evidence>
<dbReference type="PRINTS" id="PR01988">
    <property type="entry name" value="EXPORTERBACE"/>
</dbReference>
<feature type="transmembrane region" description="Helical" evidence="7">
    <location>
        <begin position="49"/>
        <end position="67"/>
    </location>
</feature>
<sequence length="421" mass="46443">MLDDLRSLGKNFWLFAVGRFISQLGWAVQDVALPLYVLDKTHSGGMMTAFILAEMIPAMIVMPFAGVVGDRYNRKKLMVWFDIARGILLFGVLAFNLLELNQLIVVQVVMAVMGTFFGSATSAMFPDLVEPDELERANSVNSSMNILARLVGPALGGFIYAVGGIRLAILINAVSFFGSGLFEALIKYEWRTKELESFSQVVDDLREGISYLLSNRYLRTLMFFALFMMAFGQPFGAVLMPYSFREVLKFSSYQFGLLESAFMLGALAGNMLIGMKFGRKAGMYLFHALLFDGFMILLFTWAISPLSAFDRTGVFLFLATINVLWGAVEAFLSVPLNSKIQRAVPSELRGRVFSAMAVMMHVSGPLGLVAVGPLLDRFPAWGVSLGLWAGMGAVVAYFWMNHRETLLADVGGEKNGNAEVT</sequence>
<feature type="transmembrane region" description="Helical" evidence="7">
    <location>
        <begin position="12"/>
        <end position="29"/>
    </location>
</feature>
<keyword evidence="9" id="KW-1185">Reference proteome</keyword>
<dbReference type="KEGG" id="tprf:A3L09_04610"/>
<comment type="subcellular location">
    <subcellularLocation>
        <location evidence="1">Cell membrane</location>
        <topology evidence="1">Multi-pass membrane protein</topology>
    </subcellularLocation>
</comment>
<evidence type="ECO:0000313" key="9">
    <source>
        <dbReference type="Proteomes" id="UP000250179"/>
    </source>
</evidence>
<feature type="transmembrane region" description="Helical" evidence="7">
    <location>
        <begin position="221"/>
        <end position="244"/>
    </location>
</feature>
<feature type="transmembrane region" description="Helical" evidence="7">
    <location>
        <begin position="250"/>
        <end position="272"/>
    </location>
</feature>
<dbReference type="GO" id="GO:0005886">
    <property type="term" value="C:plasma membrane"/>
    <property type="evidence" value="ECO:0007669"/>
    <property type="project" value="UniProtKB-SubCell"/>
</dbReference>
<keyword evidence="4 7" id="KW-0812">Transmembrane</keyword>
<evidence type="ECO:0000256" key="6">
    <source>
        <dbReference type="ARBA" id="ARBA00023136"/>
    </source>
</evidence>
<dbReference type="Pfam" id="PF07690">
    <property type="entry name" value="MFS_1"/>
    <property type="match status" value="1"/>
</dbReference>
<dbReference type="PANTHER" id="PTHR43266">
    <property type="entry name" value="MACROLIDE-EFFLUX PROTEIN"/>
    <property type="match status" value="1"/>
</dbReference>
<dbReference type="Proteomes" id="UP000250179">
    <property type="component" value="Chromosome"/>
</dbReference>
<dbReference type="InterPro" id="IPR036259">
    <property type="entry name" value="MFS_trans_sf"/>
</dbReference>
<dbReference type="InterPro" id="IPR022324">
    <property type="entry name" value="Bacilysin_exporter_BacE_put"/>
</dbReference>
<evidence type="ECO:0000313" key="8">
    <source>
        <dbReference type="EMBL" id="ASJ02590.1"/>
    </source>
</evidence>
<dbReference type="CDD" id="cd06173">
    <property type="entry name" value="MFS_MefA_like"/>
    <property type="match status" value="1"/>
</dbReference>
<organism evidence="8 9">
    <name type="scientific">Thermococcus profundus</name>
    <dbReference type="NCBI Taxonomy" id="49899"/>
    <lineage>
        <taxon>Archaea</taxon>
        <taxon>Methanobacteriati</taxon>
        <taxon>Methanobacteriota</taxon>
        <taxon>Thermococci</taxon>
        <taxon>Thermococcales</taxon>
        <taxon>Thermococcaceae</taxon>
        <taxon>Thermococcus</taxon>
    </lineage>
</organism>
<feature type="transmembrane region" description="Helical" evidence="7">
    <location>
        <begin position="284"/>
        <end position="303"/>
    </location>
</feature>
<dbReference type="GO" id="GO:0022857">
    <property type="term" value="F:transmembrane transporter activity"/>
    <property type="evidence" value="ECO:0007669"/>
    <property type="project" value="InterPro"/>
</dbReference>
<dbReference type="InterPro" id="IPR011701">
    <property type="entry name" value="MFS"/>
</dbReference>
<evidence type="ECO:0000256" key="4">
    <source>
        <dbReference type="ARBA" id="ARBA00022692"/>
    </source>
</evidence>
<evidence type="ECO:0000256" key="2">
    <source>
        <dbReference type="ARBA" id="ARBA00022448"/>
    </source>
</evidence>
<accession>A0A2Z2M810</accession>
<dbReference type="PANTHER" id="PTHR43266:SF9">
    <property type="entry name" value="PERMEASE, MAJOR FACILITATOR SUPERFAMILY-RELATED"/>
    <property type="match status" value="1"/>
</dbReference>
<feature type="transmembrane region" description="Helical" evidence="7">
    <location>
        <begin position="352"/>
        <end position="372"/>
    </location>
</feature>
<keyword evidence="3" id="KW-1003">Cell membrane</keyword>
<dbReference type="SUPFAM" id="SSF103473">
    <property type="entry name" value="MFS general substrate transporter"/>
    <property type="match status" value="1"/>
</dbReference>